<comment type="subcellular location">
    <subcellularLocation>
        <location evidence="1">Fimbrium</location>
    </subcellularLocation>
</comment>
<evidence type="ECO:0000259" key="6">
    <source>
        <dbReference type="Pfam" id="PF00419"/>
    </source>
</evidence>
<evidence type="ECO:0000256" key="3">
    <source>
        <dbReference type="ARBA" id="ARBA00022729"/>
    </source>
</evidence>
<dbReference type="Gene3D" id="2.60.40.3310">
    <property type="match status" value="1"/>
</dbReference>
<protein>
    <submittedName>
        <fullName evidence="7">Type 1 fimbrial protein</fullName>
    </submittedName>
</protein>
<reference evidence="8" key="1">
    <citation type="submission" date="2017-09" db="EMBL/GenBank/DDBJ databases">
        <title>FDA dAtabase for Regulatory Grade micrObial Sequences (FDA-ARGOS): Supporting development and validation of Infectious Disease Dx tests.</title>
        <authorList>
            <person name="Minogue T."/>
            <person name="Wolcott M."/>
            <person name="Wasieloski L."/>
            <person name="Aguilar W."/>
            <person name="Moore D."/>
            <person name="Tallon L."/>
            <person name="Sadzewicz L."/>
            <person name="Ott S."/>
            <person name="Zhao X."/>
            <person name="Nagaraj S."/>
            <person name="Vavikolanu K."/>
            <person name="Aluvathingal J."/>
            <person name="Nadendla S."/>
            <person name="Sichtig H."/>
        </authorList>
    </citation>
    <scope>NUCLEOTIDE SEQUENCE [LARGE SCALE GENOMIC DNA]</scope>
    <source>
        <strain evidence="8">FDAARGOS_404</strain>
    </source>
</reference>
<gene>
    <name evidence="7" type="ORF">CRX53_04970</name>
</gene>
<dbReference type="AlphaFoldDB" id="A0A855EFR4"/>
<accession>A0A855EFR4</accession>
<dbReference type="InterPro" id="IPR036937">
    <property type="entry name" value="Adhesion_dom_fimbrial_sf"/>
</dbReference>
<dbReference type="Proteomes" id="UP000222768">
    <property type="component" value="Unassembled WGS sequence"/>
</dbReference>
<keyword evidence="3 5" id="KW-0732">Signal</keyword>
<evidence type="ECO:0000313" key="8">
    <source>
        <dbReference type="Proteomes" id="UP000222768"/>
    </source>
</evidence>
<comment type="caution">
    <text evidence="7">The sequence shown here is derived from an EMBL/GenBank/DDBJ whole genome shotgun (WGS) entry which is preliminary data.</text>
</comment>
<comment type="similarity">
    <text evidence="2">Belongs to the fimbrial protein family.</text>
</comment>
<feature type="chain" id="PRO_5032901830" evidence="5">
    <location>
        <begin position="26"/>
        <end position="329"/>
    </location>
</feature>
<dbReference type="Pfam" id="PF00419">
    <property type="entry name" value="Fimbrial"/>
    <property type="match status" value="1"/>
</dbReference>
<evidence type="ECO:0000256" key="2">
    <source>
        <dbReference type="ARBA" id="ARBA00006671"/>
    </source>
</evidence>
<feature type="signal peptide" evidence="5">
    <location>
        <begin position="1"/>
        <end position="25"/>
    </location>
</feature>
<evidence type="ECO:0000313" key="7">
    <source>
        <dbReference type="EMBL" id="PHH03358.1"/>
    </source>
</evidence>
<dbReference type="InterPro" id="IPR008966">
    <property type="entry name" value="Adhesion_dom_sf"/>
</dbReference>
<dbReference type="PANTHER" id="PTHR33420:SF3">
    <property type="entry name" value="FIMBRIAL SUBUNIT ELFA"/>
    <property type="match status" value="1"/>
</dbReference>
<dbReference type="InterPro" id="IPR050263">
    <property type="entry name" value="Bact_Fimbrial_Adh_Pro"/>
</dbReference>
<sequence>MQILKHCFFLLALGTAALFMPHAKAACTTPDMPKMIDVASVSIPTTLAVGSTIPGTEQTVHVAGNCDHSYESGMEIISCYYGSGAEIPGLTGVYDSGVPGVGVALMNDKGQRISGGGKTACDSRSTPIGYVSNDGKMSFDFNVTLQLVKTSETVKSGTLSQAQTQFGIGVFGNDGIGSPNTVSYAGNVILHQVTCSVSPKNLTINLGDFPVSDFAVTGTLSSPAQEFNVDVDCDTTVQPLVKITSANGYEPQFEGVIKLTQQSGMATGVGVRMLFDDNIATFDSYVPTQRPANANETLRIPFEVRYEQISDVVTPGPANSIATLTLAYK</sequence>
<organism evidence="7 8">
    <name type="scientific">Leclercia adecarboxylata</name>
    <dbReference type="NCBI Taxonomy" id="83655"/>
    <lineage>
        <taxon>Bacteria</taxon>
        <taxon>Pseudomonadati</taxon>
        <taxon>Pseudomonadota</taxon>
        <taxon>Gammaproteobacteria</taxon>
        <taxon>Enterobacterales</taxon>
        <taxon>Enterobacteriaceae</taxon>
        <taxon>Leclercia</taxon>
    </lineage>
</organism>
<evidence type="ECO:0000256" key="1">
    <source>
        <dbReference type="ARBA" id="ARBA00004561"/>
    </source>
</evidence>
<dbReference type="PANTHER" id="PTHR33420">
    <property type="entry name" value="FIMBRIAL SUBUNIT ELFA-RELATED"/>
    <property type="match status" value="1"/>
</dbReference>
<proteinExistence type="inferred from homology"/>
<evidence type="ECO:0000256" key="4">
    <source>
        <dbReference type="ARBA" id="ARBA00023263"/>
    </source>
</evidence>
<evidence type="ECO:0000256" key="5">
    <source>
        <dbReference type="SAM" id="SignalP"/>
    </source>
</evidence>
<dbReference type="Gene3D" id="2.60.40.1090">
    <property type="entry name" value="Fimbrial-type adhesion domain"/>
    <property type="match status" value="1"/>
</dbReference>
<dbReference type="RefSeq" id="WP_032617159.1">
    <property type="nucleotide sequence ID" value="NZ_CP083630.1"/>
</dbReference>
<feature type="domain" description="Fimbrial-type adhesion" evidence="6">
    <location>
        <begin position="185"/>
        <end position="329"/>
    </location>
</feature>
<name>A0A855EFR4_9ENTR</name>
<dbReference type="InterPro" id="IPR000259">
    <property type="entry name" value="Adhesion_dom_fimbrial"/>
</dbReference>
<keyword evidence="4" id="KW-0281">Fimbrium</keyword>
<dbReference type="GO" id="GO:0043709">
    <property type="term" value="P:cell adhesion involved in single-species biofilm formation"/>
    <property type="evidence" value="ECO:0007669"/>
    <property type="project" value="TreeGrafter"/>
</dbReference>
<dbReference type="EMBL" id="PDLK01000002">
    <property type="protein sequence ID" value="PHH03358.1"/>
    <property type="molecule type" value="Genomic_DNA"/>
</dbReference>
<dbReference type="GO" id="GO:0009289">
    <property type="term" value="C:pilus"/>
    <property type="evidence" value="ECO:0007669"/>
    <property type="project" value="UniProtKB-SubCell"/>
</dbReference>
<dbReference type="SUPFAM" id="SSF49401">
    <property type="entry name" value="Bacterial adhesins"/>
    <property type="match status" value="2"/>
</dbReference>